<dbReference type="Proteomes" id="UP000523000">
    <property type="component" value="Unassembled WGS sequence"/>
</dbReference>
<evidence type="ECO:0000259" key="2">
    <source>
        <dbReference type="Pfam" id="PF01370"/>
    </source>
</evidence>
<dbReference type="InterPro" id="IPR036291">
    <property type="entry name" value="NAD(P)-bd_dom_sf"/>
</dbReference>
<dbReference type="CDD" id="cd07820">
    <property type="entry name" value="SRPBCC_3"/>
    <property type="match status" value="1"/>
</dbReference>
<dbReference type="SUPFAM" id="SSF55961">
    <property type="entry name" value="Bet v1-like"/>
    <property type="match status" value="1"/>
</dbReference>
<evidence type="ECO:0000259" key="3">
    <source>
        <dbReference type="Pfam" id="PF08338"/>
    </source>
</evidence>
<evidence type="ECO:0000313" key="5">
    <source>
        <dbReference type="Proteomes" id="UP000523000"/>
    </source>
</evidence>
<accession>A0A839QIZ3</accession>
<dbReference type="AlphaFoldDB" id="A0A839QIZ3"/>
<dbReference type="InterPro" id="IPR023393">
    <property type="entry name" value="START-like_dom_sf"/>
</dbReference>
<dbReference type="Gene3D" id="3.30.530.20">
    <property type="match status" value="1"/>
</dbReference>
<dbReference type="EMBL" id="JACHVS010000001">
    <property type="protein sequence ID" value="MBB2995573.1"/>
    <property type="molecule type" value="Genomic_DNA"/>
</dbReference>
<proteinExistence type="inferred from homology"/>
<dbReference type="RefSeq" id="WP_183510809.1">
    <property type="nucleotide sequence ID" value="NZ_BAABGK010000094.1"/>
</dbReference>
<protein>
    <recommendedName>
        <fullName evidence="6">TIGR01777 family protein</fullName>
    </recommendedName>
</protein>
<dbReference type="InterPro" id="IPR001509">
    <property type="entry name" value="Epimerase_deHydtase"/>
</dbReference>
<organism evidence="4 5">
    <name type="scientific">Paeniglutamicibacter cryotolerans</name>
    <dbReference type="NCBI Taxonomy" id="670079"/>
    <lineage>
        <taxon>Bacteria</taxon>
        <taxon>Bacillati</taxon>
        <taxon>Actinomycetota</taxon>
        <taxon>Actinomycetes</taxon>
        <taxon>Micrococcales</taxon>
        <taxon>Micrococcaceae</taxon>
        <taxon>Paeniglutamicibacter</taxon>
    </lineage>
</organism>
<dbReference type="Pfam" id="PF08338">
    <property type="entry name" value="DUF1731"/>
    <property type="match status" value="1"/>
</dbReference>
<evidence type="ECO:0008006" key="6">
    <source>
        <dbReference type="Google" id="ProtNLM"/>
    </source>
</evidence>
<comment type="caution">
    <text evidence="4">The sequence shown here is derived from an EMBL/GenBank/DDBJ whole genome shotgun (WGS) entry which is preliminary data.</text>
</comment>
<dbReference type="NCBIfam" id="TIGR01777">
    <property type="entry name" value="yfcH"/>
    <property type="match status" value="1"/>
</dbReference>
<dbReference type="PANTHER" id="PTHR11092:SF0">
    <property type="entry name" value="EPIMERASE FAMILY PROTEIN SDR39U1"/>
    <property type="match status" value="1"/>
</dbReference>
<dbReference type="SUPFAM" id="SSF51735">
    <property type="entry name" value="NAD(P)-binding Rossmann-fold domains"/>
    <property type="match status" value="1"/>
</dbReference>
<feature type="domain" description="NAD-dependent epimerase/dehydratase" evidence="2">
    <location>
        <begin position="192"/>
        <end position="405"/>
    </location>
</feature>
<gene>
    <name evidence="4" type="ORF">E9229_001764</name>
</gene>
<dbReference type="PANTHER" id="PTHR11092">
    <property type="entry name" value="SUGAR NUCLEOTIDE EPIMERASE RELATED"/>
    <property type="match status" value="1"/>
</dbReference>
<dbReference type="InterPro" id="IPR010099">
    <property type="entry name" value="SDR39U1"/>
</dbReference>
<dbReference type="Gene3D" id="3.40.50.720">
    <property type="entry name" value="NAD(P)-binding Rossmann-like Domain"/>
    <property type="match status" value="1"/>
</dbReference>
<dbReference type="Pfam" id="PF01370">
    <property type="entry name" value="Epimerase"/>
    <property type="match status" value="1"/>
</dbReference>
<comment type="similarity">
    <text evidence="1">Belongs to the NAD(P)-dependent epimerase/dehydratase family. SDR39U1 subfamily.</text>
</comment>
<evidence type="ECO:0000256" key="1">
    <source>
        <dbReference type="ARBA" id="ARBA00009353"/>
    </source>
</evidence>
<reference evidence="4 5" key="1">
    <citation type="submission" date="2020-08" db="EMBL/GenBank/DDBJ databases">
        <title>Sequencing the genomes of 1000 actinobacteria strains.</title>
        <authorList>
            <person name="Klenk H.-P."/>
        </authorList>
    </citation>
    <scope>NUCLEOTIDE SEQUENCE [LARGE SCALE GENOMIC DNA]</scope>
    <source>
        <strain evidence="4 5">DSM 22826</strain>
    </source>
</reference>
<sequence>MATFSYTTHLPFSREKVFAWFARPGALPRLSAPYLGTIRQEPDRGIDIGSRAVMDLAAPGTFGAGLQAAVGLGAKALHLSDRVRATVPWHALHTELEPGTHFADIMESGPLQSWRHSHDFKDILADGGPGTVMVDTVDYELPLLNKLPWGKPADWSEEVFGRTLSGIFEYREANLRADLEFHARYDGTAHTVAVAGASGLIGTQLCALLAGGGHRVIRLVRDPGAATDEDHVYWNPETGELDAAELREVDAVVNLAGHTIGGRFTAATKEKILDSRVTSTSLLARTLATLSSDGRERALICASAIGYYGAEPHGGAEAKPLQEGAPHGADFLASVCSAWEVACAPARDAGVRVVNVRTGIVQSPAGGVLQQLLPLYALGLGGPLGSKQHQSWIGIDDMAGIYAHAVLSPALTGPVNAVAPHPVTAAEYSATLGRVLRRPAVIPVPAFGPRLVLGLQGARELALADQLISCAKLEASGYVFRHSTLEPALRHVLGN</sequence>
<dbReference type="InterPro" id="IPR013549">
    <property type="entry name" value="DUF1731"/>
</dbReference>
<keyword evidence="5" id="KW-1185">Reference proteome</keyword>
<feature type="domain" description="DUF1731" evidence="3">
    <location>
        <begin position="444"/>
        <end position="492"/>
    </location>
</feature>
<name>A0A839QIZ3_9MICC</name>
<evidence type="ECO:0000313" key="4">
    <source>
        <dbReference type="EMBL" id="MBB2995573.1"/>
    </source>
</evidence>